<protein>
    <recommendedName>
        <fullName evidence="3">CarboxypepD_reg-like domain-containing protein</fullName>
    </recommendedName>
</protein>
<gene>
    <name evidence="1" type="ORF">J5U18_08320</name>
</gene>
<evidence type="ECO:0008006" key="3">
    <source>
        <dbReference type="Google" id="ProtNLM"/>
    </source>
</evidence>
<accession>A0A8T4H9V9</accession>
<keyword evidence="2" id="KW-1185">Reference proteome</keyword>
<proteinExistence type="predicted"/>
<organism evidence="1 2">
    <name type="scientific">Rhinopithecimicrobium faecis</name>
    <dbReference type="NCBI Taxonomy" id="2820698"/>
    <lineage>
        <taxon>Bacteria</taxon>
        <taxon>Pseudomonadati</taxon>
        <taxon>Bacteroidota</taxon>
        <taxon>Sphingobacteriia</taxon>
        <taxon>Sphingobacteriales</taxon>
        <taxon>Sphingobacteriaceae</taxon>
        <taxon>Rhinopithecimicrobium</taxon>
    </lineage>
</organism>
<dbReference type="Proteomes" id="UP000679691">
    <property type="component" value="Unassembled WGS sequence"/>
</dbReference>
<reference evidence="1" key="1">
    <citation type="submission" date="2021-03" db="EMBL/GenBank/DDBJ databases">
        <authorList>
            <person name="Lu T."/>
            <person name="Wang Q."/>
            <person name="Han X."/>
        </authorList>
    </citation>
    <scope>NUCLEOTIDE SEQUENCE</scope>
    <source>
        <strain evidence="1">WQ 2009</strain>
    </source>
</reference>
<evidence type="ECO:0000313" key="1">
    <source>
        <dbReference type="EMBL" id="MBP3943564.1"/>
    </source>
</evidence>
<sequence length="203" mass="23343">MKGIVMQLDNSKLIENAHIKNLSTMAAVVTDAEGRFSLATNLYDKLAIEVNGYYADTIYVHDLGVNRIYLQPSNNSIILDEVMVARLSDSRLQAEIMRAEIQGKYFTGSNYKPRIYVSPSRLFGNEGKLARKNIDVLRKEKDIRAIDLRFSNELIRSVTPLSTEEILLFRQKYRPSLSFIQTATDSQLQIYINDKYKLFKHNK</sequence>
<name>A0A8T4H9V9_9SPHI</name>
<dbReference type="RefSeq" id="WP_353547061.1">
    <property type="nucleotide sequence ID" value="NZ_JAGKSB010000008.1"/>
</dbReference>
<dbReference type="InterPro" id="IPR008969">
    <property type="entry name" value="CarboxyPept-like_regulatory"/>
</dbReference>
<dbReference type="SUPFAM" id="SSF49464">
    <property type="entry name" value="Carboxypeptidase regulatory domain-like"/>
    <property type="match status" value="1"/>
</dbReference>
<evidence type="ECO:0000313" key="2">
    <source>
        <dbReference type="Proteomes" id="UP000679691"/>
    </source>
</evidence>
<dbReference type="EMBL" id="JAGKSB010000008">
    <property type="protein sequence ID" value="MBP3943564.1"/>
    <property type="molecule type" value="Genomic_DNA"/>
</dbReference>
<dbReference type="AlphaFoldDB" id="A0A8T4H9V9"/>
<comment type="caution">
    <text evidence="1">The sequence shown here is derived from an EMBL/GenBank/DDBJ whole genome shotgun (WGS) entry which is preliminary data.</text>
</comment>